<keyword evidence="2" id="KW-1015">Disulfide bond</keyword>
<sequence>MQSFGPHSAYDIGLSYRCSLNNWDVQIYLPTFFNYFPGYVLSDIFLGQDECTGTMDGYYLNFNHELGKCGTTEQVNYNTIEFSNTMTYAIHDPLRHFIIREYKLRIKVKCNLPREETVSKEIVQEQASLPNYWNGFGPSPSTYTLNMQFFDDANFNYIKYGNPVTARIGENVYVRVYTDIALDNIKMRLNNCYTKPTPMSSDRLRFYLIRNGCSDDPGSRVVLRTSHETRFVFQDFEYSVNHKSLYLYCEANFCRETDYSSVCNR</sequence>
<keyword evidence="6" id="KW-1185">Reference proteome</keyword>
<dbReference type="SMART" id="SM00241">
    <property type="entry name" value="ZP"/>
    <property type="match status" value="1"/>
</dbReference>
<evidence type="ECO:0000256" key="1">
    <source>
        <dbReference type="ARBA" id="ARBA00022729"/>
    </source>
</evidence>
<dbReference type="InterPro" id="IPR048290">
    <property type="entry name" value="ZP_chr"/>
</dbReference>
<dbReference type="EMBL" id="JARBDR010000496">
    <property type="protein sequence ID" value="KAJ8311396.1"/>
    <property type="molecule type" value="Genomic_DNA"/>
</dbReference>
<dbReference type="PANTHER" id="PTHR14002:SF43">
    <property type="entry name" value="DELTA-LIKE PROTEIN"/>
    <property type="match status" value="1"/>
</dbReference>
<evidence type="ECO:0000256" key="3">
    <source>
        <dbReference type="ARBA" id="ARBA00023180"/>
    </source>
</evidence>
<dbReference type="Gene3D" id="2.60.40.4100">
    <property type="entry name" value="Zona pellucida, ZP-C domain"/>
    <property type="match status" value="1"/>
</dbReference>
<dbReference type="InterPro" id="IPR055356">
    <property type="entry name" value="ZP-N"/>
</dbReference>
<keyword evidence="1" id="KW-0732">Signal</keyword>
<dbReference type="InterPro" id="IPR001507">
    <property type="entry name" value="ZP_dom"/>
</dbReference>
<keyword evidence="3" id="KW-0325">Glycoprotein</keyword>
<dbReference type="InterPro" id="IPR042235">
    <property type="entry name" value="ZP-C_dom"/>
</dbReference>
<dbReference type="PRINTS" id="PR00023">
    <property type="entry name" value="ZPELLUCIDA"/>
</dbReference>
<accession>A0ABQ9F5C2</accession>
<dbReference type="PROSITE" id="PS51034">
    <property type="entry name" value="ZP_2"/>
    <property type="match status" value="1"/>
</dbReference>
<protein>
    <recommendedName>
        <fullName evidence="4">ZP domain-containing protein</fullName>
    </recommendedName>
</protein>
<dbReference type="Pfam" id="PF23344">
    <property type="entry name" value="ZP-N"/>
    <property type="match status" value="1"/>
</dbReference>
<gene>
    <name evidence="5" type="ORF">KUTeg_010751</name>
</gene>
<dbReference type="InterPro" id="IPR055355">
    <property type="entry name" value="ZP-C"/>
</dbReference>
<comment type="caution">
    <text evidence="5">The sequence shown here is derived from an EMBL/GenBank/DDBJ whole genome shotgun (WGS) entry which is preliminary data.</text>
</comment>
<feature type="domain" description="ZP" evidence="4">
    <location>
        <begin position="17"/>
        <end position="265"/>
    </location>
</feature>
<dbReference type="Proteomes" id="UP001217089">
    <property type="component" value="Unassembled WGS sequence"/>
</dbReference>
<dbReference type="Pfam" id="PF00100">
    <property type="entry name" value="Zona_pellucida"/>
    <property type="match status" value="1"/>
</dbReference>
<evidence type="ECO:0000313" key="5">
    <source>
        <dbReference type="EMBL" id="KAJ8311396.1"/>
    </source>
</evidence>
<evidence type="ECO:0000259" key="4">
    <source>
        <dbReference type="PROSITE" id="PS51034"/>
    </source>
</evidence>
<name>A0ABQ9F5C2_TEGGR</name>
<dbReference type="Gene3D" id="2.60.40.3210">
    <property type="entry name" value="Zona pellucida, ZP-N domain"/>
    <property type="match status" value="1"/>
</dbReference>
<evidence type="ECO:0000256" key="2">
    <source>
        <dbReference type="ARBA" id="ARBA00023157"/>
    </source>
</evidence>
<dbReference type="PANTHER" id="PTHR14002">
    <property type="entry name" value="ENDOGLIN/TGF-BETA RECEPTOR TYPE III"/>
    <property type="match status" value="1"/>
</dbReference>
<reference evidence="5 6" key="1">
    <citation type="submission" date="2022-12" db="EMBL/GenBank/DDBJ databases">
        <title>Chromosome-level genome of Tegillarca granosa.</title>
        <authorList>
            <person name="Kim J."/>
        </authorList>
    </citation>
    <scope>NUCLEOTIDE SEQUENCE [LARGE SCALE GENOMIC DNA]</scope>
    <source>
        <strain evidence="5">Teg-2019</strain>
        <tissue evidence="5">Adductor muscle</tissue>
    </source>
</reference>
<proteinExistence type="predicted"/>
<organism evidence="5 6">
    <name type="scientific">Tegillarca granosa</name>
    <name type="common">Malaysian cockle</name>
    <name type="synonym">Anadara granosa</name>
    <dbReference type="NCBI Taxonomy" id="220873"/>
    <lineage>
        <taxon>Eukaryota</taxon>
        <taxon>Metazoa</taxon>
        <taxon>Spiralia</taxon>
        <taxon>Lophotrochozoa</taxon>
        <taxon>Mollusca</taxon>
        <taxon>Bivalvia</taxon>
        <taxon>Autobranchia</taxon>
        <taxon>Pteriomorphia</taxon>
        <taxon>Arcoida</taxon>
        <taxon>Arcoidea</taxon>
        <taxon>Arcidae</taxon>
        <taxon>Tegillarca</taxon>
    </lineage>
</organism>
<evidence type="ECO:0000313" key="6">
    <source>
        <dbReference type="Proteomes" id="UP001217089"/>
    </source>
</evidence>
<feature type="non-terminal residue" evidence="5">
    <location>
        <position position="265"/>
    </location>
</feature>